<name>A0A401UUU8_9CLOT</name>
<reference evidence="1 2" key="1">
    <citation type="submission" date="2018-11" db="EMBL/GenBank/DDBJ databases">
        <title>Genome sequencing and assembly of Clostridium tagluense strain A121.</title>
        <authorList>
            <person name="Murakami T."/>
            <person name="Segawa T."/>
            <person name="Shcherbakova V.A."/>
            <person name="Mori H."/>
            <person name="Yoshimura Y."/>
        </authorList>
    </citation>
    <scope>NUCLEOTIDE SEQUENCE [LARGE SCALE GENOMIC DNA]</scope>
    <source>
        <strain evidence="1 2">A121</strain>
    </source>
</reference>
<proteinExistence type="predicted"/>
<dbReference type="AlphaFoldDB" id="A0A401UUU8"/>
<sequence length="91" mass="10707">MNKDIFTLKNKISKLEIKVTELKNKYSTKYAVALEQELKCKQVTIDSLEFDVDRIGKRYKNATEIIIKLNNDIRSSEDKKIKNKIKKLFIV</sequence>
<protein>
    <submittedName>
        <fullName evidence="1">Uncharacterized protein</fullName>
    </submittedName>
</protein>
<accession>A0A401UUU8</accession>
<evidence type="ECO:0000313" key="1">
    <source>
        <dbReference type="EMBL" id="GCD13311.1"/>
    </source>
</evidence>
<organism evidence="1 2">
    <name type="scientific">Clostridium tagluense</name>
    <dbReference type="NCBI Taxonomy" id="360422"/>
    <lineage>
        <taxon>Bacteria</taxon>
        <taxon>Bacillati</taxon>
        <taxon>Bacillota</taxon>
        <taxon>Clostridia</taxon>
        <taxon>Eubacteriales</taxon>
        <taxon>Clostridiaceae</taxon>
        <taxon>Clostridium</taxon>
    </lineage>
</organism>
<dbReference type="RefSeq" id="WP_125006737.1">
    <property type="nucleotide sequence ID" value="NZ_BHYK01000126.1"/>
</dbReference>
<dbReference type="EMBL" id="BHYK01000126">
    <property type="protein sequence ID" value="GCD13311.1"/>
    <property type="molecule type" value="Genomic_DNA"/>
</dbReference>
<keyword evidence="2" id="KW-1185">Reference proteome</keyword>
<dbReference type="Proteomes" id="UP000287872">
    <property type="component" value="Unassembled WGS sequence"/>
</dbReference>
<comment type="caution">
    <text evidence="1">The sequence shown here is derived from an EMBL/GenBank/DDBJ whole genome shotgun (WGS) entry which is preliminary data.</text>
</comment>
<evidence type="ECO:0000313" key="2">
    <source>
        <dbReference type="Proteomes" id="UP000287872"/>
    </source>
</evidence>
<gene>
    <name evidence="1" type="ORF">Ctaglu_49340</name>
</gene>